<organism evidence="3">
    <name type="scientific">Fusarium oxysporum (strain Fo5176)</name>
    <name type="common">Fusarium vascular wilt</name>
    <dbReference type="NCBI Taxonomy" id="660025"/>
    <lineage>
        <taxon>Eukaryota</taxon>
        <taxon>Fungi</taxon>
        <taxon>Dikarya</taxon>
        <taxon>Ascomycota</taxon>
        <taxon>Pezizomycotina</taxon>
        <taxon>Sordariomycetes</taxon>
        <taxon>Hypocreomycetidae</taxon>
        <taxon>Hypocreales</taxon>
        <taxon>Nectriaceae</taxon>
        <taxon>Fusarium</taxon>
        <taxon>Fusarium oxysporum species complex</taxon>
    </lineage>
</organism>
<dbReference type="STRING" id="660025.F9FMG3"/>
<dbReference type="PANTHER" id="PTHR38110">
    <property type="entry name" value="CHROMOSOME 23, WHOLE GENOME SHOTGUN SEQUENCE"/>
    <property type="match status" value="1"/>
</dbReference>
<dbReference type="Pfam" id="PF13622">
    <property type="entry name" value="4HBT_3"/>
    <property type="match status" value="1"/>
</dbReference>
<feature type="domain" description="Acyl-CoA thioesterase-like N-terminal HotDog" evidence="1">
    <location>
        <begin position="742"/>
        <end position="818"/>
    </location>
</feature>
<protein>
    <submittedName>
        <fullName evidence="3">Uncharacterized protein</fullName>
    </submittedName>
</protein>
<proteinExistence type="predicted"/>
<dbReference type="InterPro" id="IPR049449">
    <property type="entry name" value="TesB_ACOT8-like_N"/>
</dbReference>
<accession>F9FMG3</accession>
<dbReference type="PaxDb" id="5507-FOXG_03820P0"/>
<dbReference type="InterPro" id="IPR049450">
    <property type="entry name" value="ACOT8-like_C"/>
</dbReference>
<gene>
    <name evidence="3" type="ORF">FOXB_07593</name>
</gene>
<evidence type="ECO:0000259" key="1">
    <source>
        <dbReference type="Pfam" id="PF13622"/>
    </source>
</evidence>
<name>F9FMG3_FUSOF</name>
<dbReference type="Pfam" id="PF20789">
    <property type="entry name" value="4HBT_3C"/>
    <property type="match status" value="1"/>
</dbReference>
<dbReference type="InterPro" id="IPR042171">
    <property type="entry name" value="Acyl-CoA_hotdog"/>
</dbReference>
<dbReference type="AlphaFoldDB" id="F9FMG3"/>
<evidence type="ECO:0000259" key="2">
    <source>
        <dbReference type="Pfam" id="PF20789"/>
    </source>
</evidence>
<dbReference type="InterPro" id="IPR029069">
    <property type="entry name" value="HotDog_dom_sf"/>
</dbReference>
<evidence type="ECO:0000313" key="3">
    <source>
        <dbReference type="EMBL" id="EGU81888.1"/>
    </source>
</evidence>
<dbReference type="Gene3D" id="2.40.160.210">
    <property type="entry name" value="Acyl-CoA thioesterase, double hotdog domain"/>
    <property type="match status" value="1"/>
</dbReference>
<dbReference type="PANTHER" id="PTHR38110:SF1">
    <property type="entry name" value="THIOESTERASE DOMAIN-CONTAINING PROTEIN"/>
    <property type="match status" value="1"/>
</dbReference>
<dbReference type="EMBL" id="AFQF01002284">
    <property type="protein sequence ID" value="EGU81888.1"/>
    <property type="molecule type" value="Genomic_DNA"/>
</dbReference>
<sequence length="1029" mass="116408">MSTPSRVHDLMIVFDAITGGSVGVTALKEAIPDIINFVALADCFERIGVLAYRNYTSDNVIQWSGWCSPFSTTGTPSQDDILNFVKALETPDDSEYKSNPASKAALAKAYQEMRAGQNATILLLYTHAPPMFEHTMSEADIERSCGRYSDNLEKTNTLAGPRSCLRVRYDSVNTDNGHFSIYTSRNLARKYIDGDEDYKNVIVEQLDRIINTNVSVMAIHPFYGQLWRAVCSDQTGNNNMKRSLLGKFRAQVSQIPDARDKKQAQTWLEESYTFFHEINEEISSLPANRQFPLACVDPDTIDLQGNQYDAALTRAQLLNIWKSCDMDILGRLGNVLIRMHYVQQEKDMPANRPASLLAAFATSRGIIPLMDAALHQLVAFRYKWITTENPETWRFEYLSLLLEADRVLEKRRSLQPDQESILRGEDRKLFQTLVDYQKLEKSLTVKLSVKTGWCPSNAEAAVIHADICQRCNRRRSVTVMTSYRICRYCSAGRNPIDAPEDHDDSTPVLWTECGSCQAQYVVDDDDKEKPPECFYCESGSAAPTVQCSECLSRIIWPKEIDLKDVDPSNFQCCACVLGVSTIKSRETTVGDLVKHNISNFLRNDDNVVKSPLQRESLFHITRDCELVHFSSKVEVMPDSNSPLELDGKFIHNQTELKMKLRDIILPQEIKNCAHCLEENSSLQSVCTDTTCVTVMCTTVILDEDYEYRQYMPGDFCYPSLGANSRVTQQETTTFTVNLDQAFAVGTVPHGGYISAMFLRAASIYLAPYEQPDTFAAHWHFLSATHIGPAVLVVEEVRRGRALSILHITLYQEGLLFASPWISNKSKKKVAAYVTNTLLNGEQGLSLPTGFELSAPPPSVHLTKLATDEDPNWERLHMVVMDVAPMMQHVEFYSPKYKQTPPATWDLWLRMSNNERWTTWALGYIADVAPALIIEGYRPTDLDAPVPEDRFAFDKIFWMPTVSMSLDVKKALPKEGEEWLRIRISAKVIKDGRYDAEVIVFDREDDVVALSNHVALILDGERNWGRKEKL</sequence>
<feature type="domain" description="Acyl-CoA thioesterase-like C-terminal" evidence="2">
    <location>
        <begin position="875"/>
        <end position="1016"/>
    </location>
</feature>
<dbReference type="SUPFAM" id="SSF54637">
    <property type="entry name" value="Thioesterase/thiol ester dehydrase-isomerase"/>
    <property type="match status" value="2"/>
</dbReference>
<comment type="caution">
    <text evidence="3">The sequence shown here is derived from an EMBL/GenBank/DDBJ whole genome shotgun (WGS) entry which is preliminary data.</text>
</comment>
<dbReference type="OrthoDB" id="2532955at2759"/>
<reference evidence="3" key="1">
    <citation type="journal article" date="2012" name="Mol. Plant Microbe Interact.">
        <title>A highly conserved effector in Fusarium oxysporum is required for full virulence on Arabidopsis.</title>
        <authorList>
            <person name="Thatcher L.F."/>
            <person name="Gardiner D.M."/>
            <person name="Kazan K."/>
            <person name="Manners J."/>
        </authorList>
    </citation>
    <scope>NUCLEOTIDE SEQUENCE [LARGE SCALE GENOMIC DNA]</scope>
    <source>
        <strain evidence="3">Fo5176</strain>
    </source>
</reference>
<dbReference type="InterPro" id="IPR052389">
    <property type="entry name" value="Sec_Metab_Biosynth-Assoc"/>
</dbReference>